<dbReference type="GO" id="GO:0016747">
    <property type="term" value="F:acyltransferase activity, transferring groups other than amino-acyl groups"/>
    <property type="evidence" value="ECO:0007669"/>
    <property type="project" value="InterPro"/>
</dbReference>
<dbReference type="PROSITE" id="PS51186">
    <property type="entry name" value="GNAT"/>
    <property type="match status" value="2"/>
</dbReference>
<evidence type="ECO:0000259" key="3">
    <source>
        <dbReference type="PROSITE" id="PS51186"/>
    </source>
</evidence>
<evidence type="ECO:0000256" key="2">
    <source>
        <dbReference type="ARBA" id="ARBA00023315"/>
    </source>
</evidence>
<keyword evidence="1" id="KW-0808">Transferase</keyword>
<dbReference type="Gene3D" id="3.40.630.30">
    <property type="match status" value="2"/>
</dbReference>
<proteinExistence type="predicted"/>
<feature type="domain" description="N-acetyltransferase" evidence="3">
    <location>
        <begin position="4"/>
        <end position="141"/>
    </location>
</feature>
<dbReference type="Pfam" id="PF13508">
    <property type="entry name" value="Acetyltransf_7"/>
    <property type="match status" value="1"/>
</dbReference>
<dbReference type="InterPro" id="IPR050832">
    <property type="entry name" value="Bact_Acetyltransf"/>
</dbReference>
<dbReference type="InterPro" id="IPR000182">
    <property type="entry name" value="GNAT_dom"/>
</dbReference>
<reference evidence="4" key="2">
    <citation type="submission" date="2021-04" db="EMBL/GenBank/DDBJ databases">
        <authorList>
            <person name="Gilroy R."/>
        </authorList>
    </citation>
    <scope>NUCLEOTIDE SEQUENCE</scope>
    <source>
        <strain evidence="4">CHK183-1962</strain>
    </source>
</reference>
<dbReference type="Pfam" id="PF00583">
    <property type="entry name" value="Acetyltransf_1"/>
    <property type="match status" value="1"/>
</dbReference>
<keyword evidence="2" id="KW-0012">Acyltransferase</keyword>
<dbReference type="PANTHER" id="PTHR43877">
    <property type="entry name" value="AMINOALKYLPHOSPHONATE N-ACETYLTRANSFERASE-RELATED-RELATED"/>
    <property type="match status" value="1"/>
</dbReference>
<comment type="caution">
    <text evidence="4">The sequence shown here is derived from an EMBL/GenBank/DDBJ whole genome shotgun (WGS) entry which is preliminary data.</text>
</comment>
<evidence type="ECO:0000313" key="5">
    <source>
        <dbReference type="Proteomes" id="UP000886890"/>
    </source>
</evidence>
<evidence type="ECO:0000313" key="4">
    <source>
        <dbReference type="EMBL" id="HIX77426.1"/>
    </source>
</evidence>
<dbReference type="SUPFAM" id="SSF55729">
    <property type="entry name" value="Acyl-CoA N-acyltransferases (Nat)"/>
    <property type="match status" value="2"/>
</dbReference>
<dbReference type="InterPro" id="IPR016181">
    <property type="entry name" value="Acyl_CoA_acyltransferase"/>
</dbReference>
<accession>A0A9D2BIJ0</accession>
<gene>
    <name evidence="4" type="ORF">H9734_07520</name>
</gene>
<organism evidence="4 5">
    <name type="scientific">Candidatus Fusicatenibacter merdavium</name>
    <dbReference type="NCBI Taxonomy" id="2838600"/>
    <lineage>
        <taxon>Bacteria</taxon>
        <taxon>Bacillati</taxon>
        <taxon>Bacillota</taxon>
        <taxon>Clostridia</taxon>
        <taxon>Lachnospirales</taxon>
        <taxon>Lachnospiraceae</taxon>
        <taxon>Fusicatenibacter</taxon>
    </lineage>
</organism>
<reference evidence="4" key="1">
    <citation type="journal article" date="2021" name="PeerJ">
        <title>Extensive microbial diversity within the chicken gut microbiome revealed by metagenomics and culture.</title>
        <authorList>
            <person name="Gilroy R."/>
            <person name="Ravi A."/>
            <person name="Getino M."/>
            <person name="Pursley I."/>
            <person name="Horton D.L."/>
            <person name="Alikhan N.F."/>
            <person name="Baker D."/>
            <person name="Gharbi K."/>
            <person name="Hall N."/>
            <person name="Watson M."/>
            <person name="Adriaenssens E.M."/>
            <person name="Foster-Nyarko E."/>
            <person name="Jarju S."/>
            <person name="Secka A."/>
            <person name="Antonio M."/>
            <person name="Oren A."/>
            <person name="Chaudhuri R.R."/>
            <person name="La Ragione R."/>
            <person name="Hildebrand F."/>
            <person name="Pallen M.J."/>
        </authorList>
    </citation>
    <scope>NUCLEOTIDE SEQUENCE</scope>
    <source>
        <strain evidence="4">CHK183-1962</strain>
    </source>
</reference>
<dbReference type="EMBL" id="DXEK01000127">
    <property type="protein sequence ID" value="HIX77426.1"/>
    <property type="molecule type" value="Genomic_DNA"/>
</dbReference>
<name>A0A9D2BIJ0_9FIRM</name>
<evidence type="ECO:0000256" key="1">
    <source>
        <dbReference type="ARBA" id="ARBA00022679"/>
    </source>
</evidence>
<dbReference type="CDD" id="cd04301">
    <property type="entry name" value="NAT_SF"/>
    <property type="match status" value="2"/>
</dbReference>
<protein>
    <submittedName>
        <fullName evidence="4">GNAT family N-acetyltransferase</fullName>
    </submittedName>
</protein>
<feature type="domain" description="N-acetyltransferase" evidence="3">
    <location>
        <begin position="152"/>
        <end position="287"/>
    </location>
</feature>
<dbReference type="AlphaFoldDB" id="A0A9D2BIJ0"/>
<sequence length="287" mass="32569">MEFVSCSVLTPEQKGRIRNFMAFCNESDRMYYEIYLGSEYSFYPDMNIFYLAEDHSGIVGFLMVYADEADGAEISACVHPARRRQGIFSALFQFACRELERFHYSTILLKTEKAFAGQREFLSHFPAVYRHSEFLMIWNPGNRQPCTAVSGFSIRPAEKEDLPALTAIHAAAFDNPPDVAETYIRETYEGKDSSLYAAFLGGTPVGCVSVDQSGTYQYLFGLCIDPGHRHQGLGRSMLSRLLELLSADSRREIALGVDRENMAALPLYESCGFSRRSETQYFEMKLR</sequence>
<dbReference type="Proteomes" id="UP000886890">
    <property type="component" value="Unassembled WGS sequence"/>
</dbReference>